<dbReference type="InterPro" id="IPR012902">
    <property type="entry name" value="N_methyl_site"/>
</dbReference>
<name>A0ABS2QFJ9_9BACI</name>
<comment type="caution">
    <text evidence="5">The sequence shown here is derived from an EMBL/GenBank/DDBJ whole genome shotgun (WGS) entry which is preliminary data.</text>
</comment>
<feature type="transmembrane region" description="Helical" evidence="4">
    <location>
        <begin position="21"/>
        <end position="44"/>
    </location>
</feature>
<evidence type="ECO:0000313" key="5">
    <source>
        <dbReference type="EMBL" id="MBM7691936.1"/>
    </source>
</evidence>
<dbReference type="EMBL" id="JAFBFI010000004">
    <property type="protein sequence ID" value="MBM7691936.1"/>
    <property type="molecule type" value="Genomic_DNA"/>
</dbReference>
<protein>
    <submittedName>
        <fullName evidence="5">Prepilin-type N-terminal cleavage/methylation domain-containing protein</fullName>
    </submittedName>
</protein>
<keyword evidence="4" id="KW-0812">Transmembrane</keyword>
<accession>A0ABS2QFJ9</accession>
<dbReference type="Proteomes" id="UP000823486">
    <property type="component" value="Unassembled WGS sequence"/>
</dbReference>
<feature type="region of interest" description="Disordered" evidence="3">
    <location>
        <begin position="72"/>
        <end position="112"/>
    </location>
</feature>
<proteinExistence type="predicted"/>
<gene>
    <name evidence="5" type="ORF">JOC77_001346</name>
</gene>
<keyword evidence="6" id="KW-1185">Reference proteome</keyword>
<keyword evidence="4" id="KW-0472">Membrane</keyword>
<evidence type="ECO:0000256" key="3">
    <source>
        <dbReference type="SAM" id="MobiDB-lite"/>
    </source>
</evidence>
<sequence>MIKLEPRNVSEHPNGFTLIEVLASIVLLGIIFVIFYQLVGFTALSKDRESRKDGAIQLANETLQETLASISAAENTPAAGSQNENKTGSNGMSILINETSPEQDVPPPSGSKSEYVSVAAITLLSDGDNIVPRKLVVTVRWKP</sequence>
<dbReference type="RefSeq" id="WP_204540434.1">
    <property type="nucleotide sequence ID" value="NZ_JAFBFI010000004.1"/>
</dbReference>
<feature type="compositionally biased region" description="Polar residues" evidence="3">
    <location>
        <begin position="72"/>
        <end position="102"/>
    </location>
</feature>
<dbReference type="Pfam" id="PF07963">
    <property type="entry name" value="N_methyl"/>
    <property type="match status" value="1"/>
</dbReference>
<keyword evidence="4" id="KW-1133">Transmembrane helix</keyword>
<evidence type="ECO:0000313" key="6">
    <source>
        <dbReference type="Proteomes" id="UP000823486"/>
    </source>
</evidence>
<evidence type="ECO:0000256" key="4">
    <source>
        <dbReference type="SAM" id="Phobius"/>
    </source>
</evidence>
<comment type="subcellular location">
    <subcellularLocation>
        <location evidence="1">Cell surface</location>
    </subcellularLocation>
</comment>
<dbReference type="NCBIfam" id="TIGR02532">
    <property type="entry name" value="IV_pilin_GFxxxE"/>
    <property type="match status" value="1"/>
</dbReference>
<keyword evidence="2" id="KW-0178">Competence</keyword>
<evidence type="ECO:0000256" key="1">
    <source>
        <dbReference type="ARBA" id="ARBA00004241"/>
    </source>
</evidence>
<organism evidence="5 6">
    <name type="scientific">Peribacillus deserti</name>
    <dbReference type="NCBI Taxonomy" id="673318"/>
    <lineage>
        <taxon>Bacteria</taxon>
        <taxon>Bacillati</taxon>
        <taxon>Bacillota</taxon>
        <taxon>Bacilli</taxon>
        <taxon>Bacillales</taxon>
        <taxon>Bacillaceae</taxon>
        <taxon>Peribacillus</taxon>
    </lineage>
</organism>
<reference evidence="5 6" key="1">
    <citation type="submission" date="2021-01" db="EMBL/GenBank/DDBJ databases">
        <title>Genomic Encyclopedia of Type Strains, Phase IV (KMG-IV): sequencing the most valuable type-strain genomes for metagenomic binning, comparative biology and taxonomic classification.</title>
        <authorList>
            <person name="Goeker M."/>
        </authorList>
    </citation>
    <scope>NUCLEOTIDE SEQUENCE [LARGE SCALE GENOMIC DNA]</scope>
    <source>
        <strain evidence="5 6">DSM 105482</strain>
    </source>
</reference>
<evidence type="ECO:0000256" key="2">
    <source>
        <dbReference type="ARBA" id="ARBA00023287"/>
    </source>
</evidence>